<dbReference type="Proteomes" id="UP000608530">
    <property type="component" value="Unassembled WGS sequence"/>
</dbReference>
<keyword evidence="3" id="KW-1185">Reference proteome</keyword>
<dbReference type="EMBL" id="JAEHOH010000021">
    <property type="protein sequence ID" value="MBK0420138.1"/>
    <property type="molecule type" value="Genomic_DNA"/>
</dbReference>
<sequence length="150" mass="16510">MTFGPTPDPSTVTVVDPDGIDECVLAAGCVEDLPEIRDWLRRLPPSVHGRVFIEVSREADVESLPLPPHVGATWLFGGTSGRPAPRGRALAAAVDAWAEEWLRVAGGVDRCFHIWIGANDSDEMRDYWSRLQRELDARWPSPAEVPSPVD</sequence>
<proteinExistence type="predicted"/>
<gene>
    <name evidence="2" type="ORF">JD276_13960</name>
</gene>
<feature type="domain" description="SIP-like Rossmann fold" evidence="1">
    <location>
        <begin position="33"/>
        <end position="134"/>
    </location>
</feature>
<accession>A0A934UWC9</accession>
<dbReference type="AlphaFoldDB" id="A0A934UWC9"/>
<dbReference type="InterPro" id="IPR007037">
    <property type="entry name" value="SIP_rossman_dom"/>
</dbReference>
<dbReference type="RefSeq" id="WP_200116273.1">
    <property type="nucleotide sequence ID" value="NZ_JAEHOH010000021.1"/>
</dbReference>
<reference evidence="2" key="1">
    <citation type="submission" date="2020-12" db="EMBL/GenBank/DDBJ databases">
        <title>Leucobacter sp. CAS1, isolated from Chromium sludge.</title>
        <authorList>
            <person name="Xu Z."/>
        </authorList>
    </citation>
    <scope>NUCLEOTIDE SEQUENCE</scope>
    <source>
        <strain evidence="2">CSA1</strain>
    </source>
</reference>
<dbReference type="InterPro" id="IPR039261">
    <property type="entry name" value="FNR_nucleotide-bd"/>
</dbReference>
<protein>
    <submittedName>
        <fullName evidence="2">SIP domain-containing protein</fullName>
    </submittedName>
</protein>
<evidence type="ECO:0000313" key="3">
    <source>
        <dbReference type="Proteomes" id="UP000608530"/>
    </source>
</evidence>
<evidence type="ECO:0000259" key="1">
    <source>
        <dbReference type="Pfam" id="PF04954"/>
    </source>
</evidence>
<dbReference type="Pfam" id="PF04954">
    <property type="entry name" value="SIP"/>
    <property type="match status" value="1"/>
</dbReference>
<dbReference type="Gene3D" id="3.40.50.80">
    <property type="entry name" value="Nucleotide-binding domain of ferredoxin-NADP reductase (FNR) module"/>
    <property type="match status" value="1"/>
</dbReference>
<name>A0A934UWC9_9MICO</name>
<comment type="caution">
    <text evidence="2">The sequence shown here is derived from an EMBL/GenBank/DDBJ whole genome shotgun (WGS) entry which is preliminary data.</text>
</comment>
<organism evidence="2 3">
    <name type="scientific">Leucobacter chromiisoli</name>
    <dbReference type="NCBI Taxonomy" id="2796471"/>
    <lineage>
        <taxon>Bacteria</taxon>
        <taxon>Bacillati</taxon>
        <taxon>Actinomycetota</taxon>
        <taxon>Actinomycetes</taxon>
        <taxon>Micrococcales</taxon>
        <taxon>Microbacteriaceae</taxon>
        <taxon>Leucobacter</taxon>
    </lineage>
</organism>
<evidence type="ECO:0000313" key="2">
    <source>
        <dbReference type="EMBL" id="MBK0420138.1"/>
    </source>
</evidence>